<evidence type="ECO:0000313" key="1">
    <source>
        <dbReference type="EMBL" id="GGF95508.1"/>
    </source>
</evidence>
<reference evidence="1" key="2">
    <citation type="submission" date="2020-09" db="EMBL/GenBank/DDBJ databases">
        <authorList>
            <person name="Sun Q."/>
            <person name="Zhou Y."/>
        </authorList>
    </citation>
    <scope>NUCLEOTIDE SEQUENCE</scope>
    <source>
        <strain evidence="1">CGMCC 1.15758</strain>
    </source>
</reference>
<name>A0A8J2Z462_9GAMM</name>
<evidence type="ECO:0000313" key="2">
    <source>
        <dbReference type="Proteomes" id="UP000636949"/>
    </source>
</evidence>
<protein>
    <submittedName>
        <fullName evidence="1">Uncharacterized protein</fullName>
    </submittedName>
</protein>
<sequence length="637" mass="71584">MASFDTQLLQIQLIPLDKSNKAQQDKLLEINGSFIHQFTLDMQVSGFTGDLTLIPLDYDKSLINSVKDLMMKGAVKINILIQQKLNVDSQNSQVKQLILSGYLTAYQPLTMEYLDFNSQIDAKTKKPVITSMCQRLRLKFTDPLQYWLKQSSKRMGFKDKSYGDVIADIMSPFTALCTLTVDEKLADYQTKRRVIIPCVHGKDISHYEYLAFIVAHYGGVLVFDYQAMQEEKPSVVLSKDFDGSVISWPAIKTPKYQIKALATDGDSKPNANLVFSDWQQLININLENITKSQTADQVINTFPELVKSYPESVEDKPICIVNRRISSAVEDDAKKQANQQLKFETTQKLPLQQLIMQFDVLPSFIGRIFPLDQMDLNLPLADGESLNLFGDKSAQVHSFKLMMSLHQANNEGVCLVKMKAADLKRYYSATHALVSEYVFVDPKEQDLVFTPKVRDMPLITTEGVVVGSSDANQQQSNKSAQYLYVVDKNKSPAIDGVSLDQLTKDELCYWVKLPEFNNLLIQVPVSGYITHAQYHLPLKVGTRIMLKCNPEYVMLDGIIATKIIKPIEASTQLESLFWGADQEMSLQASTDKTGKKQKLNMGIDLGENNEKSNYSIEFDAQANTTKISATSVGESGS</sequence>
<accession>A0A8J2Z462</accession>
<dbReference type="Proteomes" id="UP000636949">
    <property type="component" value="Unassembled WGS sequence"/>
</dbReference>
<comment type="caution">
    <text evidence="1">The sequence shown here is derived from an EMBL/GenBank/DDBJ whole genome shotgun (WGS) entry which is preliminary data.</text>
</comment>
<gene>
    <name evidence="1" type="ORF">GCM10010995_10940</name>
</gene>
<dbReference type="RefSeq" id="WP_117002223.1">
    <property type="nucleotide sequence ID" value="NZ_BMJS01000009.1"/>
</dbReference>
<dbReference type="AlphaFoldDB" id="A0A8J2Z462"/>
<dbReference type="EMBL" id="BMJS01000009">
    <property type="protein sequence ID" value="GGF95508.1"/>
    <property type="molecule type" value="Genomic_DNA"/>
</dbReference>
<organism evidence="1 2">
    <name type="scientific">Cysteiniphilum litorale</name>
    <dbReference type="NCBI Taxonomy" id="2056700"/>
    <lineage>
        <taxon>Bacteria</taxon>
        <taxon>Pseudomonadati</taxon>
        <taxon>Pseudomonadota</taxon>
        <taxon>Gammaproteobacteria</taxon>
        <taxon>Thiotrichales</taxon>
        <taxon>Fastidiosibacteraceae</taxon>
        <taxon>Cysteiniphilum</taxon>
    </lineage>
</organism>
<reference evidence="1" key="1">
    <citation type="journal article" date="2014" name="Int. J. Syst. Evol. Microbiol.">
        <title>Complete genome sequence of Corynebacterium casei LMG S-19264T (=DSM 44701T), isolated from a smear-ripened cheese.</title>
        <authorList>
            <consortium name="US DOE Joint Genome Institute (JGI-PGF)"/>
            <person name="Walter F."/>
            <person name="Albersmeier A."/>
            <person name="Kalinowski J."/>
            <person name="Ruckert C."/>
        </authorList>
    </citation>
    <scope>NUCLEOTIDE SEQUENCE</scope>
    <source>
        <strain evidence="1">CGMCC 1.15758</strain>
    </source>
</reference>
<proteinExistence type="predicted"/>
<keyword evidence="2" id="KW-1185">Reference proteome</keyword>